<evidence type="ECO:0000313" key="2">
    <source>
        <dbReference type="Proteomes" id="UP001638806"/>
    </source>
</evidence>
<comment type="caution">
    <text evidence="1">The sequence shown here is derived from an EMBL/GenBank/DDBJ whole genome shotgun (WGS) entry which is preliminary data.</text>
</comment>
<name>A0ACC4EB54_PURLI</name>
<gene>
    <name evidence="1" type="ORF">ACCO45_002443</name>
</gene>
<evidence type="ECO:0000313" key="1">
    <source>
        <dbReference type="EMBL" id="KAL3965439.1"/>
    </source>
</evidence>
<sequence length="205" mass="21430">MVVPATGEREPSSHEEKTARGHTVELGTARASAGLSGPVVEVKQSAVEIYVSPPAQPDHGIRGAATTGGTQRRVVPLSEARIAHIIPRRERIRLGSAKDGTSSEGAGRVRNSARRATGAVAQAKMLGGPTGQISPTPVRRIAVGRRCSLISPNPSRDRPISGRRRSLATADRPSGAGSQWMSEALPQALQARDPSIPGRPGPRGT</sequence>
<reference evidence="1" key="1">
    <citation type="submission" date="2024-12" db="EMBL/GenBank/DDBJ databases">
        <title>Comparative genomics and development of molecular markers within Purpureocillium lilacinum and among Purpureocillium species.</title>
        <authorList>
            <person name="Yeh Z.-Y."/>
            <person name="Ni N.-T."/>
            <person name="Lo P.-H."/>
            <person name="Mushyakhwo K."/>
            <person name="Lin C.-F."/>
            <person name="Nai Y.-S."/>
        </authorList>
    </citation>
    <scope>NUCLEOTIDE SEQUENCE</scope>
    <source>
        <strain evidence="1">NCHU-NPUST-175</strain>
    </source>
</reference>
<protein>
    <submittedName>
        <fullName evidence="1">Uncharacterized protein</fullName>
    </submittedName>
</protein>
<proteinExistence type="predicted"/>
<dbReference type="EMBL" id="JBGNUJ010000002">
    <property type="protein sequence ID" value="KAL3965439.1"/>
    <property type="molecule type" value="Genomic_DNA"/>
</dbReference>
<keyword evidence="2" id="KW-1185">Reference proteome</keyword>
<organism evidence="1 2">
    <name type="scientific">Purpureocillium lilacinum</name>
    <name type="common">Paecilomyces lilacinus</name>
    <dbReference type="NCBI Taxonomy" id="33203"/>
    <lineage>
        <taxon>Eukaryota</taxon>
        <taxon>Fungi</taxon>
        <taxon>Dikarya</taxon>
        <taxon>Ascomycota</taxon>
        <taxon>Pezizomycotina</taxon>
        <taxon>Sordariomycetes</taxon>
        <taxon>Hypocreomycetidae</taxon>
        <taxon>Hypocreales</taxon>
        <taxon>Ophiocordycipitaceae</taxon>
        <taxon>Purpureocillium</taxon>
    </lineage>
</organism>
<dbReference type="Proteomes" id="UP001638806">
    <property type="component" value="Unassembled WGS sequence"/>
</dbReference>
<accession>A0ACC4EB54</accession>